<dbReference type="InterPro" id="IPR014044">
    <property type="entry name" value="CAP_dom"/>
</dbReference>
<feature type="domain" description="SCP" evidence="1">
    <location>
        <begin position="37"/>
        <end position="147"/>
    </location>
</feature>
<evidence type="ECO:0000313" key="2">
    <source>
        <dbReference type="EMBL" id="MWB93194.1"/>
    </source>
</evidence>
<dbReference type="PANTHER" id="PTHR31157:SF1">
    <property type="entry name" value="SCP DOMAIN-CONTAINING PROTEIN"/>
    <property type="match status" value="1"/>
</dbReference>
<proteinExistence type="predicted"/>
<dbReference type="AlphaFoldDB" id="A0A6I4NPP9"/>
<dbReference type="Gene3D" id="3.40.33.10">
    <property type="entry name" value="CAP"/>
    <property type="match status" value="1"/>
</dbReference>
<dbReference type="Proteomes" id="UP000471501">
    <property type="component" value="Unassembled WGS sequence"/>
</dbReference>
<protein>
    <submittedName>
        <fullName evidence="2">CAP domain-containing protein</fullName>
    </submittedName>
</protein>
<evidence type="ECO:0000259" key="1">
    <source>
        <dbReference type="Pfam" id="PF00188"/>
    </source>
</evidence>
<dbReference type="EMBL" id="WSTB01000001">
    <property type="protein sequence ID" value="MWB93194.1"/>
    <property type="molecule type" value="Genomic_DNA"/>
</dbReference>
<comment type="caution">
    <text evidence="2">The sequence shown here is derived from an EMBL/GenBank/DDBJ whole genome shotgun (WGS) entry which is preliminary data.</text>
</comment>
<dbReference type="PANTHER" id="PTHR31157">
    <property type="entry name" value="SCP DOMAIN-CONTAINING PROTEIN"/>
    <property type="match status" value="1"/>
</dbReference>
<sequence>MNSCSNDSNESEDSTSSTPEVLVTDYVYNQSELALIQLVNDYRLSIGLNALQEVNHISYQSSLHNEYMIANNVMNHNGFDKRAQNIMKFLNAKSVAENVAYEYITSESAFNAWLVSSGHKANIEGDYTHFGIAVKADAKGKKYYTAIFAKI</sequence>
<dbReference type="InterPro" id="IPR035940">
    <property type="entry name" value="CAP_sf"/>
</dbReference>
<organism evidence="2 3">
    <name type="scientific">Flavobacterium hydrocarbonoxydans</name>
    <dbReference type="NCBI Taxonomy" id="2683249"/>
    <lineage>
        <taxon>Bacteria</taxon>
        <taxon>Pseudomonadati</taxon>
        <taxon>Bacteroidota</taxon>
        <taxon>Flavobacteriia</taxon>
        <taxon>Flavobacteriales</taxon>
        <taxon>Flavobacteriaceae</taxon>
        <taxon>Flavobacterium</taxon>
    </lineage>
</organism>
<keyword evidence="3" id="KW-1185">Reference proteome</keyword>
<dbReference type="Pfam" id="PF00188">
    <property type="entry name" value="CAP"/>
    <property type="match status" value="1"/>
</dbReference>
<name>A0A6I4NPP9_9FLAO</name>
<evidence type="ECO:0000313" key="3">
    <source>
        <dbReference type="Proteomes" id="UP000471501"/>
    </source>
</evidence>
<dbReference type="SUPFAM" id="SSF55797">
    <property type="entry name" value="PR-1-like"/>
    <property type="match status" value="1"/>
</dbReference>
<accession>A0A6I4NPP9</accession>
<reference evidence="2 3" key="1">
    <citation type="submission" date="2019-12" db="EMBL/GenBank/DDBJ databases">
        <authorList>
            <person name="Kim Y.S."/>
        </authorList>
    </citation>
    <scope>NUCLEOTIDE SEQUENCE [LARGE SCALE GENOMIC DNA]</scope>
    <source>
        <strain evidence="2 3">GA093</strain>
    </source>
</reference>
<dbReference type="CDD" id="cd05379">
    <property type="entry name" value="CAP_bacterial"/>
    <property type="match status" value="1"/>
</dbReference>
<gene>
    <name evidence="2" type="ORF">GON26_02385</name>
</gene>